<protein>
    <submittedName>
        <fullName evidence="1">Speckle-type POZ protein</fullName>
    </submittedName>
</protein>
<keyword evidence="2" id="KW-1185">Reference proteome</keyword>
<sequence length="298" mass="34912">MESSSIGLKNCFSVTWKIENFRYYWQHRSSVPLTSPVFSLRTLRNEELKFKLHLKKNLNWDYISYCLQRQNDAENNREEVVLDYELSVFCSDGEFLQEKEVKGQYFQRNGACNFFPLLSLKKALGNPLETITVYCRLYENKNTAVEPGHCFVRTRISVRRTSFVGILKNFSILKSECREEIRIKTNPGENPVVSMNWSFDELGRIFIDLFPLPEEQSNFSTCEISVLGSDGNEIKCTQDKIWYEEMKEGNVCRIKLPLTKTEVMSEESIYLKNDDLLLRFKLSFADEIEYSIYIEDSS</sequence>
<name>A0A8X6GNM6_TRICU</name>
<reference evidence="1" key="1">
    <citation type="submission" date="2020-07" db="EMBL/GenBank/DDBJ databases">
        <title>Multicomponent nature underlies the extraordinary mechanical properties of spider dragline silk.</title>
        <authorList>
            <person name="Kono N."/>
            <person name="Nakamura H."/>
            <person name="Mori M."/>
            <person name="Yoshida Y."/>
            <person name="Ohtoshi R."/>
            <person name="Malay A.D."/>
            <person name="Moran D.A.P."/>
            <person name="Tomita M."/>
            <person name="Numata K."/>
            <person name="Arakawa K."/>
        </authorList>
    </citation>
    <scope>NUCLEOTIDE SEQUENCE</scope>
</reference>
<comment type="caution">
    <text evidence="1">The sequence shown here is derived from an EMBL/GenBank/DDBJ whole genome shotgun (WGS) entry which is preliminary data.</text>
</comment>
<dbReference type="InterPro" id="IPR008974">
    <property type="entry name" value="TRAF-like"/>
</dbReference>
<evidence type="ECO:0000313" key="2">
    <source>
        <dbReference type="Proteomes" id="UP000887116"/>
    </source>
</evidence>
<dbReference type="Gene3D" id="2.60.210.10">
    <property type="entry name" value="Apoptosis, Tumor Necrosis Factor Receptor Associated Protein 2, Chain A"/>
    <property type="match status" value="1"/>
</dbReference>
<accession>A0A8X6GNM6</accession>
<proteinExistence type="predicted"/>
<dbReference type="OrthoDB" id="6424943at2759"/>
<gene>
    <name evidence="1" type="primary">spop_16</name>
    <name evidence="1" type="ORF">TNCT_65891</name>
</gene>
<dbReference type="Proteomes" id="UP000887116">
    <property type="component" value="Unassembled WGS sequence"/>
</dbReference>
<dbReference type="SUPFAM" id="SSF49599">
    <property type="entry name" value="TRAF domain-like"/>
    <property type="match status" value="1"/>
</dbReference>
<dbReference type="AlphaFoldDB" id="A0A8X6GNM6"/>
<evidence type="ECO:0000313" key="1">
    <source>
        <dbReference type="EMBL" id="GFR05705.1"/>
    </source>
</evidence>
<dbReference type="EMBL" id="BMAO01025880">
    <property type="protein sequence ID" value="GFR05705.1"/>
    <property type="molecule type" value="Genomic_DNA"/>
</dbReference>
<organism evidence="1 2">
    <name type="scientific">Trichonephila clavata</name>
    <name type="common">Joro spider</name>
    <name type="synonym">Nephila clavata</name>
    <dbReference type="NCBI Taxonomy" id="2740835"/>
    <lineage>
        <taxon>Eukaryota</taxon>
        <taxon>Metazoa</taxon>
        <taxon>Ecdysozoa</taxon>
        <taxon>Arthropoda</taxon>
        <taxon>Chelicerata</taxon>
        <taxon>Arachnida</taxon>
        <taxon>Araneae</taxon>
        <taxon>Araneomorphae</taxon>
        <taxon>Entelegynae</taxon>
        <taxon>Araneoidea</taxon>
        <taxon>Nephilidae</taxon>
        <taxon>Trichonephila</taxon>
    </lineage>
</organism>